<proteinExistence type="predicted"/>
<comment type="caution">
    <text evidence="1">The sequence shown here is derived from an EMBL/GenBank/DDBJ whole genome shotgun (WGS) entry which is preliminary data.</text>
</comment>
<gene>
    <name evidence="1" type="ORF">SCALOS_LOCUS10835</name>
</gene>
<feature type="non-terminal residue" evidence="1">
    <location>
        <position position="54"/>
    </location>
</feature>
<protein>
    <submittedName>
        <fullName evidence="1">7436_t:CDS:1</fullName>
    </submittedName>
</protein>
<feature type="non-terminal residue" evidence="1">
    <location>
        <position position="1"/>
    </location>
</feature>
<dbReference type="EMBL" id="CAJVPM010042835">
    <property type="protein sequence ID" value="CAG8710177.1"/>
    <property type="molecule type" value="Genomic_DNA"/>
</dbReference>
<accession>A0ACA9PK32</accession>
<dbReference type="Proteomes" id="UP000789860">
    <property type="component" value="Unassembled WGS sequence"/>
</dbReference>
<sequence length="54" mass="6214">YWQASTYKDEFEGNYFVYGSSSVVDETIFQFRPISPKLVSPNSDIQNWVSPTTS</sequence>
<evidence type="ECO:0000313" key="2">
    <source>
        <dbReference type="Proteomes" id="UP000789860"/>
    </source>
</evidence>
<evidence type="ECO:0000313" key="1">
    <source>
        <dbReference type="EMBL" id="CAG8710177.1"/>
    </source>
</evidence>
<reference evidence="1" key="1">
    <citation type="submission" date="2021-06" db="EMBL/GenBank/DDBJ databases">
        <authorList>
            <person name="Kallberg Y."/>
            <person name="Tangrot J."/>
            <person name="Rosling A."/>
        </authorList>
    </citation>
    <scope>NUCLEOTIDE SEQUENCE</scope>
    <source>
        <strain evidence="1">AU212A</strain>
    </source>
</reference>
<keyword evidence="2" id="KW-1185">Reference proteome</keyword>
<organism evidence="1 2">
    <name type="scientific">Scutellospora calospora</name>
    <dbReference type="NCBI Taxonomy" id="85575"/>
    <lineage>
        <taxon>Eukaryota</taxon>
        <taxon>Fungi</taxon>
        <taxon>Fungi incertae sedis</taxon>
        <taxon>Mucoromycota</taxon>
        <taxon>Glomeromycotina</taxon>
        <taxon>Glomeromycetes</taxon>
        <taxon>Diversisporales</taxon>
        <taxon>Gigasporaceae</taxon>
        <taxon>Scutellospora</taxon>
    </lineage>
</organism>
<name>A0ACA9PK32_9GLOM</name>